<dbReference type="FunFam" id="2.40.40.50:FF:000001">
    <property type="entry name" value="Ubiquitin fusion degradation protein 1 homolog"/>
    <property type="match status" value="1"/>
</dbReference>
<evidence type="ECO:0000259" key="5">
    <source>
        <dbReference type="Pfam" id="PF24842"/>
    </source>
</evidence>
<dbReference type="Pfam" id="PF03152">
    <property type="entry name" value="UFD1_N1"/>
    <property type="match status" value="1"/>
</dbReference>
<evidence type="ECO:0000256" key="1">
    <source>
        <dbReference type="ARBA" id="ARBA00006043"/>
    </source>
</evidence>
<organism evidence="6">
    <name type="scientific">Schistocephalus solidus</name>
    <name type="common">Tapeworm</name>
    <dbReference type="NCBI Taxonomy" id="70667"/>
    <lineage>
        <taxon>Eukaryota</taxon>
        <taxon>Metazoa</taxon>
        <taxon>Spiralia</taxon>
        <taxon>Lophotrochozoa</taxon>
        <taxon>Platyhelminthes</taxon>
        <taxon>Cestoda</taxon>
        <taxon>Eucestoda</taxon>
        <taxon>Diphyllobothriidea</taxon>
        <taxon>Diphyllobothriidae</taxon>
        <taxon>Schistocephalus</taxon>
    </lineage>
</organism>
<dbReference type="GO" id="GO:0034098">
    <property type="term" value="C:VCP-NPL4-UFD1 AAA ATPase complex"/>
    <property type="evidence" value="ECO:0007669"/>
    <property type="project" value="TreeGrafter"/>
</dbReference>
<dbReference type="AlphaFoldDB" id="A0A0X3Q3U1"/>
<dbReference type="InterPro" id="IPR055417">
    <property type="entry name" value="UFD1_N1"/>
</dbReference>
<dbReference type="GO" id="GO:0006511">
    <property type="term" value="P:ubiquitin-dependent protein catabolic process"/>
    <property type="evidence" value="ECO:0007669"/>
    <property type="project" value="InterPro"/>
</dbReference>
<keyword evidence="2" id="KW-0833">Ubl conjugation pathway</keyword>
<dbReference type="GO" id="GO:0031593">
    <property type="term" value="F:polyubiquitin modification-dependent protein binding"/>
    <property type="evidence" value="ECO:0007669"/>
    <property type="project" value="TreeGrafter"/>
</dbReference>
<dbReference type="PANTHER" id="PTHR12555:SF13">
    <property type="entry name" value="UBIQUITIN RECOGNITION FACTOR IN ER-ASSOCIATED DEGRADATION PROTEIN 1"/>
    <property type="match status" value="1"/>
</dbReference>
<dbReference type="PANTHER" id="PTHR12555">
    <property type="entry name" value="UBIQUITIN FUSION DEGRADATON PROTEIN 1"/>
    <property type="match status" value="1"/>
</dbReference>
<dbReference type="InterPro" id="IPR042299">
    <property type="entry name" value="Ufd1-like_Nn"/>
</dbReference>
<feature type="domain" description="Ubiquitin fusion degradation protein UFD1 N-terminal subdomain 2" evidence="5">
    <location>
        <begin position="113"/>
        <end position="187"/>
    </location>
</feature>
<name>A0A0X3Q3U1_SCHSO</name>
<gene>
    <name evidence="6" type="primary">UFD1</name>
    <name evidence="6" type="ORF">TR102028</name>
</gene>
<dbReference type="Gene3D" id="2.40.40.50">
    <property type="entry name" value="Ubiquitin fusion degradation protein UFD1, N-terminal domain"/>
    <property type="match status" value="1"/>
</dbReference>
<feature type="compositionally biased region" description="Polar residues" evidence="3">
    <location>
        <begin position="296"/>
        <end position="306"/>
    </location>
</feature>
<feature type="compositionally biased region" description="Low complexity" evidence="3">
    <location>
        <begin position="237"/>
        <end position="249"/>
    </location>
</feature>
<dbReference type="Gene3D" id="3.10.330.10">
    <property type="match status" value="1"/>
</dbReference>
<feature type="domain" description="Ubiquitin fusion degradation protein UFD1 N-terminal subdomain 1" evidence="4">
    <location>
        <begin position="13"/>
        <end position="111"/>
    </location>
</feature>
<dbReference type="InterPro" id="IPR055418">
    <property type="entry name" value="UFD1_N2"/>
</dbReference>
<dbReference type="InterPro" id="IPR004854">
    <property type="entry name" value="Ufd1-like"/>
</dbReference>
<feature type="region of interest" description="Disordered" evidence="3">
    <location>
        <begin position="273"/>
        <end position="306"/>
    </location>
</feature>
<accession>A0A0X3Q3U1</accession>
<evidence type="ECO:0000259" key="4">
    <source>
        <dbReference type="Pfam" id="PF03152"/>
    </source>
</evidence>
<evidence type="ECO:0000256" key="2">
    <source>
        <dbReference type="ARBA" id="ARBA00022786"/>
    </source>
</evidence>
<dbReference type="EMBL" id="GEEE01005085">
    <property type="protein sequence ID" value="JAP58140.1"/>
    <property type="molecule type" value="Transcribed_RNA"/>
</dbReference>
<dbReference type="GO" id="GO:0036503">
    <property type="term" value="P:ERAD pathway"/>
    <property type="evidence" value="ECO:0007669"/>
    <property type="project" value="TreeGrafter"/>
</dbReference>
<feature type="region of interest" description="Disordered" evidence="3">
    <location>
        <begin position="223"/>
        <end position="257"/>
    </location>
</feature>
<evidence type="ECO:0000256" key="3">
    <source>
        <dbReference type="SAM" id="MobiDB-lite"/>
    </source>
</evidence>
<dbReference type="FunFam" id="3.10.330.10:FF:000002">
    <property type="entry name" value="ubiquitin fusion degradation protein 1 homolog"/>
    <property type="match status" value="1"/>
</dbReference>
<protein>
    <submittedName>
        <fullName evidence="6">Ubiquitin fusion degradation protein 1 homolog</fullName>
    </submittedName>
</protein>
<evidence type="ECO:0000313" key="6">
    <source>
        <dbReference type="EMBL" id="JAP58140.1"/>
    </source>
</evidence>
<comment type="similarity">
    <text evidence="1">Belongs to the UFD1 family.</text>
</comment>
<reference evidence="6" key="1">
    <citation type="submission" date="2016-01" db="EMBL/GenBank/DDBJ databases">
        <title>Reference transcriptome for the parasite Schistocephalus solidus: insights into the molecular evolution of parasitism.</title>
        <authorList>
            <person name="Hebert F.O."/>
            <person name="Grambauer S."/>
            <person name="Barber I."/>
            <person name="Landry C.R."/>
            <person name="Aubin-Horth N."/>
        </authorList>
    </citation>
    <scope>NUCLEOTIDE SEQUENCE</scope>
</reference>
<sequence>MFDLFFPGGNSSFSTSYRCYPHTFSSRKVTDTMENGGKILLPPSALEHLTRLNVQYPMLFKLTNKKASRHTHCGVLEFVADEGMCYVPYWMLRNLQLEEGDMVHVKSVALPVATFAKFQPQDESFLDIFNPKAVLENALRDFACLTVGDMIAINYNERVYELQVLAAEPAEAVSIIECDMSVDFAPPVGYVEKRIKEQKRADGEPKDVNENLIPTQTQGFQVFGGSGSRLDGRSCEPSTSGSTSTPTGSQITQRGIPNYDYKPGSLTFLRMGNKATTETEDVSPNFKPFEGEGTRLKQSGSKAAVH</sequence>
<dbReference type="Pfam" id="PF24842">
    <property type="entry name" value="UFD1_N2"/>
    <property type="match status" value="1"/>
</dbReference>
<proteinExistence type="inferred from homology"/>